<sequence>MREKTGINHIIHQSVNQHTTVTILNSLQANPKRTGLAYIDENGKWADLSCSEILKRIKQIAFALIDHGVAPHERVAIFAQNSMEWILADLAIMSVGAVTVPIYATNTSKQAEYIINDAGIKLIFTGSEEQLSKTREVLDRKSTLLNTVVTFNNTAETGEDSVIRLSDFMKKSFAPKISTEFETRFKNTDLNDLATIIYTSGTTGEPKGVMLSHSNIVAAFEIHDKYLSFLTDEDHSLSFLPLSHVFERTWSLYCMHRGLKVSVLHNPKDILEALQAVKPTLFCTVPRLYEKMYNEILNRLEEASASKKKIFHWAIKQGRTYQEFLNRKAPLPFLLKIRKKLADKLVLAKIRAVTGGQLKMTPTAGAPLSAEIQDFMIAAGIPITIGYGLTESTATVTAFPRSNYKIGSVGTPLEGIEIKIGKDDEILVKAPTIMQGYYNKEKETAAVFEGEWFKTGDAGKIDKEGNLYITDRIKDLMKTAGGKYIVPQQTESLLTNDGFIEQVMLVAEGKPFVTALVVPNFEALQKYASQMSLEYQNLGDLLNHNEIKAFFKEKINLLQEELADFEKIKKVKLLTREFSQELEELTPTLKIRRKIILAHFEEAIKELYAAKLAEFVV</sequence>
<dbReference type="GO" id="GO:0016020">
    <property type="term" value="C:membrane"/>
    <property type="evidence" value="ECO:0007669"/>
    <property type="project" value="TreeGrafter"/>
</dbReference>
<dbReference type="PANTHER" id="PTHR43272">
    <property type="entry name" value="LONG-CHAIN-FATTY-ACID--COA LIGASE"/>
    <property type="match status" value="1"/>
</dbReference>
<dbReference type="Gene3D" id="3.40.50.12780">
    <property type="entry name" value="N-terminal domain of ligase-like"/>
    <property type="match status" value="1"/>
</dbReference>
<dbReference type="PROSITE" id="PS00455">
    <property type="entry name" value="AMP_BINDING"/>
    <property type="match status" value="1"/>
</dbReference>
<dbReference type="InterPro" id="IPR000873">
    <property type="entry name" value="AMP-dep_synth/lig_dom"/>
</dbReference>
<dbReference type="CDD" id="cd05907">
    <property type="entry name" value="VL_LC_FACS_like"/>
    <property type="match status" value="1"/>
</dbReference>
<evidence type="ECO:0000313" key="5">
    <source>
        <dbReference type="Proteomes" id="UP000305939"/>
    </source>
</evidence>
<dbReference type="SUPFAM" id="SSF56801">
    <property type="entry name" value="Acetyl-CoA synthetase-like"/>
    <property type="match status" value="1"/>
</dbReference>
<organism evidence="4 5">
    <name type="scientific">Robertkochia marina</name>
    <dbReference type="NCBI Taxonomy" id="1227945"/>
    <lineage>
        <taxon>Bacteria</taxon>
        <taxon>Pseudomonadati</taxon>
        <taxon>Bacteroidota</taxon>
        <taxon>Flavobacteriia</taxon>
        <taxon>Flavobacteriales</taxon>
        <taxon>Flavobacteriaceae</taxon>
        <taxon>Robertkochia</taxon>
    </lineage>
</organism>
<evidence type="ECO:0000256" key="1">
    <source>
        <dbReference type="ARBA" id="ARBA00022741"/>
    </source>
</evidence>
<keyword evidence="1" id="KW-0547">Nucleotide-binding</keyword>
<proteinExistence type="predicted"/>
<dbReference type="Proteomes" id="UP000305939">
    <property type="component" value="Unassembled WGS sequence"/>
</dbReference>
<reference evidence="4 5" key="1">
    <citation type="submission" date="2019-04" db="EMBL/GenBank/DDBJ databases">
        <title>Draft genome sequence of Robertkochia marina CC-AMO-30D.</title>
        <authorList>
            <person name="Hameed A."/>
            <person name="Lin S.-Y."/>
            <person name="Shahina M."/>
            <person name="Lai W.-A."/>
            <person name="Young C.-C."/>
        </authorList>
    </citation>
    <scope>NUCLEOTIDE SEQUENCE [LARGE SCALE GENOMIC DNA]</scope>
    <source>
        <strain evidence="4 5">CC-AMO-30D</strain>
    </source>
</reference>
<dbReference type="AlphaFoldDB" id="A0A4S3M4N8"/>
<keyword evidence="5" id="KW-1185">Reference proteome</keyword>
<evidence type="ECO:0000256" key="2">
    <source>
        <dbReference type="ARBA" id="ARBA00022840"/>
    </source>
</evidence>
<accession>A0A4S3M4N8</accession>
<dbReference type="InterPro" id="IPR020845">
    <property type="entry name" value="AMP-binding_CS"/>
</dbReference>
<dbReference type="InterPro" id="IPR042099">
    <property type="entry name" value="ANL_N_sf"/>
</dbReference>
<dbReference type="PANTHER" id="PTHR43272:SF33">
    <property type="entry name" value="AMP-BINDING DOMAIN-CONTAINING PROTEIN-RELATED"/>
    <property type="match status" value="1"/>
</dbReference>
<dbReference type="GO" id="GO:0005524">
    <property type="term" value="F:ATP binding"/>
    <property type="evidence" value="ECO:0007669"/>
    <property type="project" value="UniProtKB-KW"/>
</dbReference>
<comment type="caution">
    <text evidence="4">The sequence shown here is derived from an EMBL/GenBank/DDBJ whole genome shotgun (WGS) entry which is preliminary data.</text>
</comment>
<name>A0A4S3M4N8_9FLAO</name>
<evidence type="ECO:0000259" key="3">
    <source>
        <dbReference type="Pfam" id="PF00501"/>
    </source>
</evidence>
<keyword evidence="4" id="KW-0436">Ligase</keyword>
<feature type="domain" description="AMP-dependent synthetase/ligase" evidence="3">
    <location>
        <begin position="30"/>
        <end position="438"/>
    </location>
</feature>
<dbReference type="InterPro" id="IPR020459">
    <property type="entry name" value="AMP-binding"/>
</dbReference>
<keyword evidence="2" id="KW-0067">ATP-binding</keyword>
<dbReference type="EMBL" id="SSMC01000001">
    <property type="protein sequence ID" value="THD69659.1"/>
    <property type="molecule type" value="Genomic_DNA"/>
</dbReference>
<dbReference type="Pfam" id="PF00501">
    <property type="entry name" value="AMP-binding"/>
    <property type="match status" value="1"/>
</dbReference>
<dbReference type="GO" id="GO:0004467">
    <property type="term" value="F:long-chain fatty acid-CoA ligase activity"/>
    <property type="evidence" value="ECO:0007669"/>
    <property type="project" value="TreeGrafter"/>
</dbReference>
<gene>
    <name evidence="4" type="ORF">E7Z59_04850</name>
</gene>
<protein>
    <submittedName>
        <fullName evidence="4">Long-chain fatty acid--CoA ligase</fullName>
    </submittedName>
</protein>
<dbReference type="Pfam" id="PF23562">
    <property type="entry name" value="AMP-binding_C_3"/>
    <property type="match status" value="1"/>
</dbReference>
<dbReference type="OrthoDB" id="9803968at2"/>
<evidence type="ECO:0000313" key="4">
    <source>
        <dbReference type="EMBL" id="THD69659.1"/>
    </source>
</evidence>
<dbReference type="PRINTS" id="PR00154">
    <property type="entry name" value="AMPBINDING"/>
</dbReference>